<evidence type="ECO:0000313" key="2">
    <source>
        <dbReference type="EMBL" id="TFV77796.1"/>
    </source>
</evidence>
<organism evidence="2 3">
    <name type="scientific">Bradyrhizobium frederickii</name>
    <dbReference type="NCBI Taxonomy" id="2560054"/>
    <lineage>
        <taxon>Bacteria</taxon>
        <taxon>Pseudomonadati</taxon>
        <taxon>Pseudomonadota</taxon>
        <taxon>Alphaproteobacteria</taxon>
        <taxon>Hyphomicrobiales</taxon>
        <taxon>Nitrobacteraceae</taxon>
        <taxon>Bradyrhizobium</taxon>
    </lineage>
</organism>
<dbReference type="GO" id="GO:0035438">
    <property type="term" value="F:cyclic-di-GMP binding"/>
    <property type="evidence" value="ECO:0007669"/>
    <property type="project" value="InterPro"/>
</dbReference>
<reference evidence="2 3" key="1">
    <citation type="submission" date="2019-03" db="EMBL/GenBank/DDBJ databases">
        <title>Bradyrhizobium strains diversity.</title>
        <authorList>
            <person name="Urquiaga M.C.O."/>
            <person name="Hungria M."/>
            <person name="Delamuta J.R.M."/>
            <person name="Klepa M.S."/>
        </authorList>
    </citation>
    <scope>NUCLEOTIDE SEQUENCE [LARGE SCALE GENOMIC DNA]</scope>
    <source>
        <strain evidence="2 3">CNPSo 3426</strain>
    </source>
</reference>
<dbReference type="Gene3D" id="2.40.10.220">
    <property type="entry name" value="predicted glycosyltransferase like domains"/>
    <property type="match status" value="1"/>
</dbReference>
<evidence type="ECO:0000313" key="3">
    <source>
        <dbReference type="Proteomes" id="UP000297700"/>
    </source>
</evidence>
<accession>A0A4Y9PFK2</accession>
<proteinExistence type="predicted"/>
<dbReference type="EMBL" id="SPQS01000004">
    <property type="protein sequence ID" value="TFV77796.1"/>
    <property type="molecule type" value="Genomic_DNA"/>
</dbReference>
<dbReference type="InterPro" id="IPR009875">
    <property type="entry name" value="PilZ_domain"/>
</dbReference>
<dbReference type="Pfam" id="PF07238">
    <property type="entry name" value="PilZ"/>
    <property type="match status" value="1"/>
</dbReference>
<dbReference type="SUPFAM" id="SSF141371">
    <property type="entry name" value="PilZ domain-like"/>
    <property type="match status" value="1"/>
</dbReference>
<comment type="caution">
    <text evidence="2">The sequence shown here is derived from an EMBL/GenBank/DDBJ whole genome shotgun (WGS) entry which is preliminary data.</text>
</comment>
<gene>
    <name evidence="2" type="ORF">E4K64_08110</name>
</gene>
<protein>
    <submittedName>
        <fullName evidence="2">PilZ domain-containing protein</fullName>
    </submittedName>
</protein>
<evidence type="ECO:0000259" key="1">
    <source>
        <dbReference type="Pfam" id="PF07238"/>
    </source>
</evidence>
<dbReference type="Proteomes" id="UP000297700">
    <property type="component" value="Unassembled WGS sequence"/>
</dbReference>
<sequence>MRAAPILSLVQRNFYALLHNLYALLHNHRDGPTPMIEKRTAQRHRVFKGGTITFENNGIACTVRNMSAGGAAIDLDAPVTLPQSFTLSIARDEFVRNCRTVWRSDKRVGLAFVQ</sequence>
<feature type="domain" description="PilZ" evidence="1">
    <location>
        <begin position="37"/>
        <end position="113"/>
    </location>
</feature>
<name>A0A4Y9PFK2_9BRAD</name>
<dbReference type="AlphaFoldDB" id="A0A4Y9PFK2"/>